<dbReference type="Proteomes" id="UP000394068">
    <property type="component" value="Unassembled WGS sequence"/>
</dbReference>
<accession>A0A4U9YY89</accession>
<dbReference type="EMBL" id="CABEHT010000003">
    <property type="protein sequence ID" value="VTS32493.1"/>
    <property type="molecule type" value="Genomic_DNA"/>
</dbReference>
<name>A0A4U9YY89_9STRE</name>
<organism evidence="1 2">
    <name type="scientific">Streptococcus pseudoporcinus</name>
    <dbReference type="NCBI Taxonomy" id="361101"/>
    <lineage>
        <taxon>Bacteria</taxon>
        <taxon>Bacillati</taxon>
        <taxon>Bacillota</taxon>
        <taxon>Bacilli</taxon>
        <taxon>Lactobacillales</taxon>
        <taxon>Streptococcaceae</taxon>
        <taxon>Streptococcus</taxon>
    </lineage>
</organism>
<reference evidence="1 2" key="1">
    <citation type="submission" date="2019-05" db="EMBL/GenBank/DDBJ databases">
        <authorList>
            <consortium name="Pathogen Informatics"/>
        </authorList>
    </citation>
    <scope>NUCLEOTIDE SEQUENCE [LARGE SCALE GENOMIC DNA]</scope>
    <source>
        <strain evidence="1 2">NCTC5386</strain>
    </source>
</reference>
<protein>
    <submittedName>
        <fullName evidence="1">Phage protein</fullName>
    </submittedName>
</protein>
<gene>
    <name evidence="1" type="ORF">NCTC5386_02230</name>
</gene>
<sequence length="119" mass="13679">MLQDLIELGINVVLTAHAQMRKFEQPDEMGAYDRWELKLGKKTSSQTAPLVKEWADMVLFANYKTVVMTTDTNKKKATGGKRVLYTEHHPAWDAKNRHGLPPELPLDYASMLIFLMQFQ</sequence>
<proteinExistence type="predicted"/>
<dbReference type="Pfam" id="PF13479">
    <property type="entry name" value="AAA_24"/>
    <property type="match status" value="1"/>
</dbReference>
<evidence type="ECO:0000313" key="1">
    <source>
        <dbReference type="EMBL" id="VTS32493.1"/>
    </source>
</evidence>
<evidence type="ECO:0000313" key="2">
    <source>
        <dbReference type="Proteomes" id="UP000394068"/>
    </source>
</evidence>
<dbReference type="AlphaFoldDB" id="A0A4U9YY89"/>